<dbReference type="Gene3D" id="3.90.226.10">
    <property type="entry name" value="2-enoyl-CoA Hydratase, Chain A, domain 1"/>
    <property type="match status" value="1"/>
</dbReference>
<comment type="caution">
    <text evidence="2">The sequence shown here is derived from an EMBL/GenBank/DDBJ whole genome shotgun (WGS) entry which is preliminary data.</text>
</comment>
<organism evidence="2 3">
    <name type="scientific">Sphingomonas oligophenolica</name>
    <dbReference type="NCBI Taxonomy" id="301154"/>
    <lineage>
        <taxon>Bacteria</taxon>
        <taxon>Pseudomonadati</taxon>
        <taxon>Pseudomonadota</taxon>
        <taxon>Alphaproteobacteria</taxon>
        <taxon>Sphingomonadales</taxon>
        <taxon>Sphingomonadaceae</taxon>
        <taxon>Sphingomonas</taxon>
    </lineage>
</organism>
<reference evidence="2 3" key="1">
    <citation type="submission" date="2024-05" db="EMBL/GenBank/DDBJ databases">
        <authorList>
            <person name="Liu Q."/>
            <person name="Xin Y.-H."/>
        </authorList>
    </citation>
    <scope>NUCLEOTIDE SEQUENCE [LARGE SCALE GENOMIC DNA]</scope>
    <source>
        <strain evidence="2 3">CGMCC 1.10181</strain>
    </source>
</reference>
<sequence>MTVTLESNGNVATVTLDRPEKKNALSLAMRVDVPKLFEQIQDDVSIRAVVLTGSGRDFCAGADVSEMGGGGIADSMARVEILHRMVRSLIRTDIPIIAAVRGVCIGVGWSMALACDYVVAAPDARFQFAFRHIGLAPDGGAVHLLSQNLGMLRAKALVYSGRFVSGQEAMDMGLVSELAHADGILDRANALAAELAQSPTLSLRMIKRQFAAAEAQTFEEALAGEKIMQPLMIRSDDFREGTSAFKEKRKAQFTGQ</sequence>
<dbReference type="Proteomes" id="UP001419910">
    <property type="component" value="Unassembled WGS sequence"/>
</dbReference>
<dbReference type="InterPro" id="IPR001753">
    <property type="entry name" value="Enoyl-CoA_hydra/iso"/>
</dbReference>
<comment type="similarity">
    <text evidence="1">Belongs to the enoyl-CoA hydratase/isomerase family.</text>
</comment>
<dbReference type="EMBL" id="JBDIME010000039">
    <property type="protein sequence ID" value="MEN2793132.1"/>
    <property type="molecule type" value="Genomic_DNA"/>
</dbReference>
<dbReference type="PANTHER" id="PTHR43459">
    <property type="entry name" value="ENOYL-COA HYDRATASE"/>
    <property type="match status" value="1"/>
</dbReference>
<dbReference type="SUPFAM" id="SSF52096">
    <property type="entry name" value="ClpP/crotonase"/>
    <property type="match status" value="1"/>
</dbReference>
<dbReference type="Gene3D" id="1.10.12.10">
    <property type="entry name" value="Lyase 2-enoyl-coa Hydratase, Chain A, domain 2"/>
    <property type="match status" value="1"/>
</dbReference>
<dbReference type="CDD" id="cd06558">
    <property type="entry name" value="crotonase-like"/>
    <property type="match status" value="1"/>
</dbReference>
<name>A0ABU9YBF5_9SPHN</name>
<dbReference type="Pfam" id="PF00378">
    <property type="entry name" value="ECH_1"/>
    <property type="match status" value="1"/>
</dbReference>
<evidence type="ECO:0000256" key="1">
    <source>
        <dbReference type="ARBA" id="ARBA00005254"/>
    </source>
</evidence>
<dbReference type="InterPro" id="IPR029045">
    <property type="entry name" value="ClpP/crotonase-like_dom_sf"/>
</dbReference>
<dbReference type="InterPro" id="IPR014748">
    <property type="entry name" value="Enoyl-CoA_hydra_C"/>
</dbReference>
<dbReference type="PANTHER" id="PTHR43459:SF1">
    <property type="entry name" value="EG:BACN32G11.4 PROTEIN"/>
    <property type="match status" value="1"/>
</dbReference>
<evidence type="ECO:0000313" key="3">
    <source>
        <dbReference type="Proteomes" id="UP001419910"/>
    </source>
</evidence>
<evidence type="ECO:0000313" key="2">
    <source>
        <dbReference type="EMBL" id="MEN2793132.1"/>
    </source>
</evidence>
<proteinExistence type="inferred from homology"/>
<gene>
    <name evidence="2" type="ORF">ABC974_26135</name>
</gene>
<dbReference type="RefSeq" id="WP_343890267.1">
    <property type="nucleotide sequence ID" value="NZ_BAAAEH010000031.1"/>
</dbReference>
<accession>A0ABU9YBF5</accession>
<protein>
    <submittedName>
        <fullName evidence="2">Enoyl-CoA hydratase/isomerase family protein</fullName>
    </submittedName>
</protein>
<keyword evidence="3" id="KW-1185">Reference proteome</keyword>